<dbReference type="Proteomes" id="UP001447188">
    <property type="component" value="Unassembled WGS sequence"/>
</dbReference>
<evidence type="ECO:0000313" key="3">
    <source>
        <dbReference type="Proteomes" id="UP001447188"/>
    </source>
</evidence>
<sequence length="178" mass="18739">MLAKALLVATLFTSSALSVAVPAVPVTISNVLAIAEQRGIDVNGPIPSDAQPIEGGYTFEDGSDAGIWVLAQLAPPSTTSLAKRELANIGIGMFAGSNCLGEGSWIDNVSYGSQTSRSVQFASVGISYRGMREGEHLDFSKSTSSNLNLCGTYVYSAAPFTGIGCFNSQPINCFRFWK</sequence>
<dbReference type="EMBL" id="JBBBZM010000098">
    <property type="protein sequence ID" value="KAL0634306.1"/>
    <property type="molecule type" value="Genomic_DNA"/>
</dbReference>
<proteinExistence type="predicted"/>
<feature type="signal peptide" evidence="1">
    <location>
        <begin position="1"/>
        <end position="18"/>
    </location>
</feature>
<gene>
    <name evidence="2" type="ORF">Q9L58_006772</name>
</gene>
<name>A0ABR3GEN1_9PEZI</name>
<organism evidence="2 3">
    <name type="scientific">Discina gigas</name>
    <dbReference type="NCBI Taxonomy" id="1032678"/>
    <lineage>
        <taxon>Eukaryota</taxon>
        <taxon>Fungi</taxon>
        <taxon>Dikarya</taxon>
        <taxon>Ascomycota</taxon>
        <taxon>Pezizomycotina</taxon>
        <taxon>Pezizomycetes</taxon>
        <taxon>Pezizales</taxon>
        <taxon>Discinaceae</taxon>
        <taxon>Discina</taxon>
    </lineage>
</organism>
<comment type="caution">
    <text evidence="2">The sequence shown here is derived from an EMBL/GenBank/DDBJ whole genome shotgun (WGS) entry which is preliminary data.</text>
</comment>
<feature type="chain" id="PRO_5045754671" evidence="1">
    <location>
        <begin position="19"/>
        <end position="178"/>
    </location>
</feature>
<protein>
    <submittedName>
        <fullName evidence="2">Uncharacterized protein</fullName>
    </submittedName>
</protein>
<keyword evidence="1" id="KW-0732">Signal</keyword>
<keyword evidence="3" id="KW-1185">Reference proteome</keyword>
<evidence type="ECO:0000313" key="2">
    <source>
        <dbReference type="EMBL" id="KAL0634306.1"/>
    </source>
</evidence>
<evidence type="ECO:0000256" key="1">
    <source>
        <dbReference type="SAM" id="SignalP"/>
    </source>
</evidence>
<reference evidence="2 3" key="1">
    <citation type="submission" date="2024-02" db="EMBL/GenBank/DDBJ databases">
        <title>Discinaceae phylogenomics.</title>
        <authorList>
            <person name="Dirks A.C."/>
            <person name="James T.Y."/>
        </authorList>
    </citation>
    <scope>NUCLEOTIDE SEQUENCE [LARGE SCALE GENOMIC DNA]</scope>
    <source>
        <strain evidence="2 3">ACD0624</strain>
    </source>
</reference>
<accession>A0ABR3GEN1</accession>